<evidence type="ECO:0000259" key="9">
    <source>
        <dbReference type="Pfam" id="PF25198"/>
    </source>
</evidence>
<keyword evidence="13" id="KW-1185">Reference proteome</keyword>
<dbReference type="EMBL" id="BJOD01000031">
    <property type="protein sequence ID" value="GED26900.1"/>
    <property type="molecule type" value="Genomic_DNA"/>
</dbReference>
<accession>A0A3M8ATG7</accession>
<dbReference type="GO" id="GO:0016020">
    <property type="term" value="C:membrane"/>
    <property type="evidence" value="ECO:0007669"/>
    <property type="project" value="UniProtKB-SubCell"/>
</dbReference>
<dbReference type="Proteomes" id="UP000276178">
    <property type="component" value="Unassembled WGS sequence"/>
</dbReference>
<dbReference type="Gene3D" id="3.30.300.210">
    <property type="entry name" value="Nutrient germinant receptor protein C, domain 3"/>
    <property type="match status" value="1"/>
</dbReference>
<dbReference type="OrthoDB" id="2694406at2"/>
<evidence type="ECO:0000313" key="11">
    <source>
        <dbReference type="EMBL" id="RNB53957.1"/>
    </source>
</evidence>
<keyword evidence="4" id="KW-0732">Signal</keyword>
<comment type="similarity">
    <text evidence="2">Belongs to the GerABKC lipoprotein family.</text>
</comment>
<keyword evidence="5" id="KW-0472">Membrane</keyword>
<dbReference type="PANTHER" id="PTHR35789:SF1">
    <property type="entry name" value="SPORE GERMINATION PROTEIN B3"/>
    <property type="match status" value="1"/>
</dbReference>
<dbReference type="InterPro" id="IPR057336">
    <property type="entry name" value="GerAC_N"/>
</dbReference>
<comment type="subcellular location">
    <subcellularLocation>
        <location evidence="1">Membrane</location>
        <topology evidence="1">Lipid-anchor</topology>
    </subcellularLocation>
</comment>
<keyword evidence="6" id="KW-0564">Palmitate</keyword>
<dbReference type="PANTHER" id="PTHR35789">
    <property type="entry name" value="SPORE GERMINATION PROTEIN B3"/>
    <property type="match status" value="1"/>
</dbReference>
<keyword evidence="3" id="KW-0309">Germination</keyword>
<protein>
    <submittedName>
        <fullName evidence="10 11">Germination protein</fullName>
    </submittedName>
</protein>
<comment type="caution">
    <text evidence="11">The sequence shown here is derived from an EMBL/GenBank/DDBJ whole genome shotgun (WGS) entry which is preliminary data.</text>
</comment>
<dbReference type="Pfam" id="PF05504">
    <property type="entry name" value="Spore_GerAC"/>
    <property type="match status" value="1"/>
</dbReference>
<evidence type="ECO:0000259" key="8">
    <source>
        <dbReference type="Pfam" id="PF05504"/>
    </source>
</evidence>
<evidence type="ECO:0000256" key="3">
    <source>
        <dbReference type="ARBA" id="ARBA00022544"/>
    </source>
</evidence>
<dbReference type="AlphaFoldDB" id="A0A3M8ATG7"/>
<evidence type="ECO:0000256" key="5">
    <source>
        <dbReference type="ARBA" id="ARBA00023136"/>
    </source>
</evidence>
<evidence type="ECO:0000256" key="7">
    <source>
        <dbReference type="ARBA" id="ARBA00023288"/>
    </source>
</evidence>
<reference evidence="11 12" key="1">
    <citation type="submission" date="2018-10" db="EMBL/GenBank/DDBJ databases">
        <title>Phylogenomics of Brevibacillus.</title>
        <authorList>
            <person name="Dunlap C."/>
        </authorList>
    </citation>
    <scope>NUCLEOTIDE SEQUENCE [LARGE SCALE GENOMIC DNA]</scope>
    <source>
        <strain evidence="11 12">NRRL NRS 1219</strain>
    </source>
</reference>
<reference evidence="10 13" key="2">
    <citation type="submission" date="2019-06" db="EMBL/GenBank/DDBJ databases">
        <title>Whole genome shotgun sequence of Brevibacillus agri NBRC 15538.</title>
        <authorList>
            <person name="Hosoyama A."/>
            <person name="Uohara A."/>
            <person name="Ohji S."/>
            <person name="Ichikawa N."/>
        </authorList>
    </citation>
    <scope>NUCLEOTIDE SEQUENCE [LARGE SCALE GENOMIC DNA]</scope>
    <source>
        <strain evidence="10 13">NBRC 15538</strain>
    </source>
</reference>
<evidence type="ECO:0000256" key="1">
    <source>
        <dbReference type="ARBA" id="ARBA00004635"/>
    </source>
</evidence>
<dbReference type="RefSeq" id="WP_122953069.1">
    <property type="nucleotide sequence ID" value="NZ_BJOD01000031.1"/>
</dbReference>
<dbReference type="EMBL" id="RHHN01000044">
    <property type="protein sequence ID" value="RNB53957.1"/>
    <property type="molecule type" value="Genomic_DNA"/>
</dbReference>
<evidence type="ECO:0000256" key="2">
    <source>
        <dbReference type="ARBA" id="ARBA00007886"/>
    </source>
</evidence>
<dbReference type="InterPro" id="IPR046953">
    <property type="entry name" value="Spore_GerAC-like_C"/>
</dbReference>
<dbReference type="Pfam" id="PF25198">
    <property type="entry name" value="Spore_GerAC_N"/>
    <property type="match status" value="1"/>
</dbReference>
<dbReference type="InterPro" id="IPR038501">
    <property type="entry name" value="Spore_GerAC_C_sf"/>
</dbReference>
<keyword evidence="7" id="KW-0449">Lipoprotein</keyword>
<feature type="domain" description="Spore germination protein N-terminal" evidence="9">
    <location>
        <begin position="25"/>
        <end position="191"/>
    </location>
</feature>
<organism evidence="11 12">
    <name type="scientific">Brevibacillus agri</name>
    <dbReference type="NCBI Taxonomy" id="51101"/>
    <lineage>
        <taxon>Bacteria</taxon>
        <taxon>Bacillati</taxon>
        <taxon>Bacillota</taxon>
        <taxon>Bacilli</taxon>
        <taxon>Bacillales</taxon>
        <taxon>Paenibacillaceae</taxon>
        <taxon>Brevibacillus</taxon>
    </lineage>
</organism>
<dbReference type="PROSITE" id="PS51257">
    <property type="entry name" value="PROKAR_LIPOPROTEIN"/>
    <property type="match status" value="1"/>
</dbReference>
<name>A0A3M8ATG7_9BACL</name>
<evidence type="ECO:0000313" key="12">
    <source>
        <dbReference type="Proteomes" id="UP000276178"/>
    </source>
</evidence>
<gene>
    <name evidence="10" type="primary">gerQC</name>
    <name evidence="10" type="ORF">BAG01nite_30020</name>
    <name evidence="11" type="ORF">EB820_15165</name>
</gene>
<dbReference type="NCBIfam" id="TIGR02887">
    <property type="entry name" value="spore_ger_x_C"/>
    <property type="match status" value="1"/>
</dbReference>
<evidence type="ECO:0000256" key="6">
    <source>
        <dbReference type="ARBA" id="ARBA00023139"/>
    </source>
</evidence>
<feature type="domain" description="Spore germination GerAC-like C-terminal" evidence="8">
    <location>
        <begin position="201"/>
        <end position="370"/>
    </location>
</feature>
<evidence type="ECO:0000313" key="13">
    <source>
        <dbReference type="Proteomes" id="UP000317180"/>
    </source>
</evidence>
<sequence length="374" mass="42764">MKVIKRYVHVLLILCVVSLLTGCVDRIDLEDATITLMTGIDLNEKDQLLVYLSSPVFSKEAKDKEEEYGVKIESLRQARGRFDGLVTGLSLSGKIQVFVIGKKLLEHPDWFPIMDVMFRDARFTVNARVIVCDGPVKELFNFNPTDKPRLPLHLTRLLDKASQRNLTVTTRLQEFHRQMFEKGGTPLLAEINSGRSVKVLGTALLNKGGKYATLLEPRDTMLLQMLRHQKQGETSLTLPLPVNGGSNHIARDRLSFLVNGVNRSVKTSYRNNRFQFDVKMKIRISITERLFLFDMEQDYRKMEQMISEELRKEFANLVTKCQESGTDPFGFGVYARAYEYEEWKKVQEDWPAAFARADVRIVPEVSIIGDGVIK</sequence>
<dbReference type="InterPro" id="IPR008844">
    <property type="entry name" value="Spore_GerAC-like"/>
</dbReference>
<proteinExistence type="inferred from homology"/>
<evidence type="ECO:0000313" key="10">
    <source>
        <dbReference type="EMBL" id="GED26900.1"/>
    </source>
</evidence>
<evidence type="ECO:0000256" key="4">
    <source>
        <dbReference type="ARBA" id="ARBA00022729"/>
    </source>
</evidence>
<dbReference type="Proteomes" id="UP000317180">
    <property type="component" value="Unassembled WGS sequence"/>
</dbReference>
<dbReference type="GO" id="GO:0009847">
    <property type="term" value="P:spore germination"/>
    <property type="evidence" value="ECO:0007669"/>
    <property type="project" value="InterPro"/>
</dbReference>